<reference evidence="15" key="1">
    <citation type="submission" date="2022-07" db="EMBL/GenBank/DDBJ databases">
        <title>Phylogenomic reconstructions and comparative analyses of Kickxellomycotina fungi.</title>
        <authorList>
            <person name="Reynolds N.K."/>
            <person name="Stajich J.E."/>
            <person name="Barry K."/>
            <person name="Grigoriev I.V."/>
            <person name="Crous P."/>
            <person name="Smith M.E."/>
        </authorList>
    </citation>
    <scope>NUCLEOTIDE SEQUENCE</scope>
    <source>
        <strain evidence="15">RSA 1196</strain>
    </source>
</reference>
<comment type="similarity">
    <text evidence="3">Belongs to the glycosyl hydrolase 17 family.</text>
</comment>
<dbReference type="GO" id="GO:0009277">
    <property type="term" value="C:fungal-type cell wall"/>
    <property type="evidence" value="ECO:0007669"/>
    <property type="project" value="TreeGrafter"/>
</dbReference>
<evidence type="ECO:0000256" key="5">
    <source>
        <dbReference type="ARBA" id="ARBA00022475"/>
    </source>
</evidence>
<comment type="function">
    <text evidence="12">Glucanases play a role in cell expansion during growth, in cell-cell fusion during mating, and in spore release during sporulation. This enzyme may be involved in beta-glucan degradation. Active on laminarin and lichenan.</text>
</comment>
<evidence type="ECO:0000313" key="16">
    <source>
        <dbReference type="Proteomes" id="UP001150925"/>
    </source>
</evidence>
<keyword evidence="8" id="KW-0325">Glycoprotein</keyword>
<proteinExistence type="inferred from homology"/>
<keyword evidence="6" id="KW-0378">Hydrolase</keyword>
<keyword evidence="9" id="KW-0119">Carbohydrate metabolism</keyword>
<comment type="catalytic activity">
    <reaction evidence="1">
        <text>Hydrolysis of (1-&gt;3)-beta-D-glucosidic linkages in (1-&gt;3)-beta-D-glucans.</text>
        <dbReference type="EC" id="3.2.1.39"/>
    </reaction>
</comment>
<dbReference type="EC" id="3.2.1.39" evidence="4"/>
<dbReference type="SUPFAM" id="SSF51445">
    <property type="entry name" value="(Trans)glycosidases"/>
    <property type="match status" value="1"/>
</dbReference>
<keyword evidence="10" id="KW-0961">Cell wall biogenesis/degradation</keyword>
<evidence type="ECO:0000256" key="1">
    <source>
        <dbReference type="ARBA" id="ARBA00000382"/>
    </source>
</evidence>
<sequence>MTGVQSMPNKGSSDIHFKGMTYTAALPDGSLRSENQIYEDMKKFTKLSDQIRLYSTDGEMAKHVFSALNKLGVKTTVYMGLWIRRGAEDMQKDLDNLLAILTADPKNAKRVKYLSVGNEEIYNKMDMGQLIGYIEKVRGVLKSKGLKDILVGTTEIESNWYKQLADKCDFFGVNIQTQFGAPMETSVDYARSAIERYGRFQGWIKDYRNNKPIVVAEVGHSTSQKAELTGFVQEWLCAANRDNIDYYYFSFRDEPWKAPGDPANIENHFGYLDGNNSPKVNSKTLTCSAPNK</sequence>
<dbReference type="GO" id="GO:0071555">
    <property type="term" value="P:cell wall organization"/>
    <property type="evidence" value="ECO:0007669"/>
    <property type="project" value="UniProtKB-KW"/>
</dbReference>
<evidence type="ECO:0000256" key="3">
    <source>
        <dbReference type="ARBA" id="ARBA00008773"/>
    </source>
</evidence>
<accession>A0A9W8ARQ2</accession>
<protein>
    <recommendedName>
        <fullName evidence="4">glucan endo-1,3-beta-D-glucosidase</fullName>
        <ecNumber evidence="4">3.2.1.39</ecNumber>
    </recommendedName>
    <alternativeName>
        <fullName evidence="14">Endo-1,3-beta-glucanase btgC</fullName>
    </alternativeName>
    <alternativeName>
        <fullName evidence="13">Laminarinase btgC</fullName>
    </alternativeName>
</protein>
<dbReference type="PANTHER" id="PTHR16631">
    <property type="entry name" value="GLUCAN 1,3-BETA-GLUCOSIDASE"/>
    <property type="match status" value="1"/>
</dbReference>
<dbReference type="InterPro" id="IPR050732">
    <property type="entry name" value="Beta-glucan_modifiers"/>
</dbReference>
<evidence type="ECO:0000256" key="13">
    <source>
        <dbReference type="ARBA" id="ARBA00042373"/>
    </source>
</evidence>
<dbReference type="GO" id="GO:0005576">
    <property type="term" value="C:extracellular region"/>
    <property type="evidence" value="ECO:0007669"/>
    <property type="project" value="TreeGrafter"/>
</dbReference>
<organism evidence="15 16">
    <name type="scientific">Dispira parvispora</name>
    <dbReference type="NCBI Taxonomy" id="1520584"/>
    <lineage>
        <taxon>Eukaryota</taxon>
        <taxon>Fungi</taxon>
        <taxon>Fungi incertae sedis</taxon>
        <taxon>Zoopagomycota</taxon>
        <taxon>Kickxellomycotina</taxon>
        <taxon>Dimargaritomycetes</taxon>
        <taxon>Dimargaritales</taxon>
        <taxon>Dimargaritaceae</taxon>
        <taxon>Dispira</taxon>
    </lineage>
</organism>
<keyword evidence="7" id="KW-0472">Membrane</keyword>
<keyword evidence="11" id="KW-0624">Polysaccharide degradation</keyword>
<dbReference type="GO" id="GO:0005886">
    <property type="term" value="C:plasma membrane"/>
    <property type="evidence" value="ECO:0007669"/>
    <property type="project" value="UniProtKB-SubCell"/>
</dbReference>
<evidence type="ECO:0000256" key="2">
    <source>
        <dbReference type="ARBA" id="ARBA00004401"/>
    </source>
</evidence>
<comment type="subcellular location">
    <subcellularLocation>
        <location evidence="2">Cell membrane</location>
        <topology evidence="2">Single-pass type II membrane protein</topology>
    </subcellularLocation>
</comment>
<name>A0A9W8ARQ2_9FUNG</name>
<evidence type="ECO:0000256" key="11">
    <source>
        <dbReference type="ARBA" id="ARBA00023326"/>
    </source>
</evidence>
<evidence type="ECO:0000256" key="6">
    <source>
        <dbReference type="ARBA" id="ARBA00022801"/>
    </source>
</evidence>
<dbReference type="GO" id="GO:0000272">
    <property type="term" value="P:polysaccharide catabolic process"/>
    <property type="evidence" value="ECO:0007669"/>
    <property type="project" value="UniProtKB-KW"/>
</dbReference>
<keyword evidence="16" id="KW-1185">Reference proteome</keyword>
<dbReference type="PANTHER" id="PTHR16631:SF17">
    <property type="entry name" value="GLUCAN ENDO-1,3-BETA-GLUCOSIDASE BTGC"/>
    <property type="match status" value="1"/>
</dbReference>
<dbReference type="EMBL" id="JANBPY010000309">
    <property type="protein sequence ID" value="KAJ1967613.1"/>
    <property type="molecule type" value="Genomic_DNA"/>
</dbReference>
<keyword evidence="5" id="KW-1003">Cell membrane</keyword>
<comment type="caution">
    <text evidence="15">The sequence shown here is derived from an EMBL/GenBank/DDBJ whole genome shotgun (WGS) entry which is preliminary data.</text>
</comment>
<dbReference type="GO" id="GO:0009986">
    <property type="term" value="C:cell surface"/>
    <property type="evidence" value="ECO:0007669"/>
    <property type="project" value="TreeGrafter"/>
</dbReference>
<dbReference type="OrthoDB" id="77201at2759"/>
<evidence type="ECO:0000256" key="4">
    <source>
        <dbReference type="ARBA" id="ARBA00012780"/>
    </source>
</evidence>
<evidence type="ECO:0000256" key="12">
    <source>
        <dbReference type="ARBA" id="ARBA00037649"/>
    </source>
</evidence>
<dbReference type="InterPro" id="IPR017853">
    <property type="entry name" value="GH"/>
</dbReference>
<dbReference type="Proteomes" id="UP001150925">
    <property type="component" value="Unassembled WGS sequence"/>
</dbReference>
<gene>
    <name evidence="15" type="ORF">IWQ62_001744</name>
</gene>
<evidence type="ECO:0000313" key="15">
    <source>
        <dbReference type="EMBL" id="KAJ1967613.1"/>
    </source>
</evidence>
<evidence type="ECO:0000256" key="14">
    <source>
        <dbReference type="ARBA" id="ARBA00043078"/>
    </source>
</evidence>
<evidence type="ECO:0000256" key="8">
    <source>
        <dbReference type="ARBA" id="ARBA00023180"/>
    </source>
</evidence>
<evidence type="ECO:0000256" key="9">
    <source>
        <dbReference type="ARBA" id="ARBA00023277"/>
    </source>
</evidence>
<evidence type="ECO:0000256" key="7">
    <source>
        <dbReference type="ARBA" id="ARBA00023136"/>
    </source>
</evidence>
<dbReference type="AlphaFoldDB" id="A0A9W8ARQ2"/>
<dbReference type="Gene3D" id="3.20.20.80">
    <property type="entry name" value="Glycosidases"/>
    <property type="match status" value="1"/>
</dbReference>
<evidence type="ECO:0000256" key="10">
    <source>
        <dbReference type="ARBA" id="ARBA00023316"/>
    </source>
</evidence>
<dbReference type="GO" id="GO:0042973">
    <property type="term" value="F:glucan endo-1,3-beta-D-glucosidase activity"/>
    <property type="evidence" value="ECO:0007669"/>
    <property type="project" value="UniProtKB-EC"/>
</dbReference>